<dbReference type="AlphaFoldDB" id="L8P569"/>
<dbReference type="Proteomes" id="UP000011205">
    <property type="component" value="Unassembled WGS sequence"/>
</dbReference>
<protein>
    <submittedName>
        <fullName evidence="2">Uncharacterized protein</fullName>
    </submittedName>
</protein>
<accession>L8P569</accession>
<feature type="compositionally biased region" description="Pro residues" evidence="1">
    <location>
        <begin position="31"/>
        <end position="41"/>
    </location>
</feature>
<gene>
    <name evidence="2" type="ORF">STVIR_6363</name>
</gene>
<dbReference type="EMBL" id="AMLP01000200">
    <property type="protein sequence ID" value="ELS52671.1"/>
    <property type="molecule type" value="Genomic_DNA"/>
</dbReference>
<organism evidence="2 3">
    <name type="scientific">Streptomyces viridochromogenes Tue57</name>
    <dbReference type="NCBI Taxonomy" id="1160705"/>
    <lineage>
        <taxon>Bacteria</taxon>
        <taxon>Bacillati</taxon>
        <taxon>Actinomycetota</taxon>
        <taxon>Actinomycetes</taxon>
        <taxon>Kitasatosporales</taxon>
        <taxon>Streptomycetaceae</taxon>
        <taxon>Streptomyces</taxon>
    </lineage>
</organism>
<evidence type="ECO:0000313" key="2">
    <source>
        <dbReference type="EMBL" id="ELS52671.1"/>
    </source>
</evidence>
<sequence length="41" mass="4532">MEIMQSGKPLTHPNQTSVTHLTEGEDQEMAPTPPTGERPEE</sequence>
<reference evidence="2 3" key="1">
    <citation type="journal article" date="2013" name="Genome Announc.">
        <title>Draft Genome Sequence of Streptomyces viridochromogenes Strain Tu57, Producer of Avilamycin.</title>
        <authorList>
            <person name="Gruning B.A."/>
            <person name="Erxleben A."/>
            <person name="Hahnlein A."/>
            <person name="Gunther S."/>
        </authorList>
    </citation>
    <scope>NUCLEOTIDE SEQUENCE [LARGE SCALE GENOMIC DNA]</scope>
    <source>
        <strain evidence="2 3">Tue57</strain>
    </source>
</reference>
<evidence type="ECO:0000313" key="3">
    <source>
        <dbReference type="Proteomes" id="UP000011205"/>
    </source>
</evidence>
<evidence type="ECO:0000256" key="1">
    <source>
        <dbReference type="SAM" id="MobiDB-lite"/>
    </source>
</evidence>
<proteinExistence type="predicted"/>
<comment type="caution">
    <text evidence="2">The sequence shown here is derived from an EMBL/GenBank/DDBJ whole genome shotgun (WGS) entry which is preliminary data.</text>
</comment>
<name>L8P569_STRVR</name>
<feature type="region of interest" description="Disordered" evidence="1">
    <location>
        <begin position="1"/>
        <end position="41"/>
    </location>
</feature>